<proteinExistence type="predicted"/>
<accession>A0ACB9CHR2</accession>
<name>A0ACB9CHR2_ARCLA</name>
<dbReference type="Proteomes" id="UP001055879">
    <property type="component" value="Linkage Group LG04"/>
</dbReference>
<comment type="caution">
    <text evidence="1">The sequence shown here is derived from an EMBL/GenBank/DDBJ whole genome shotgun (WGS) entry which is preliminary data.</text>
</comment>
<reference evidence="1 2" key="2">
    <citation type="journal article" date="2022" name="Mol. Ecol. Resour.">
        <title>The genomes of chicory, endive, great burdock and yacon provide insights into Asteraceae paleo-polyploidization history and plant inulin production.</title>
        <authorList>
            <person name="Fan W."/>
            <person name="Wang S."/>
            <person name="Wang H."/>
            <person name="Wang A."/>
            <person name="Jiang F."/>
            <person name="Liu H."/>
            <person name="Zhao H."/>
            <person name="Xu D."/>
            <person name="Zhang Y."/>
        </authorList>
    </citation>
    <scope>NUCLEOTIDE SEQUENCE [LARGE SCALE GENOMIC DNA]</scope>
    <source>
        <strain evidence="2">cv. Niubang</strain>
    </source>
</reference>
<reference evidence="2" key="1">
    <citation type="journal article" date="2022" name="Mol. Ecol. Resour.">
        <title>The genomes of chicory, endive, great burdock and yacon provide insights into Asteraceae palaeo-polyploidization history and plant inulin production.</title>
        <authorList>
            <person name="Fan W."/>
            <person name="Wang S."/>
            <person name="Wang H."/>
            <person name="Wang A."/>
            <person name="Jiang F."/>
            <person name="Liu H."/>
            <person name="Zhao H."/>
            <person name="Xu D."/>
            <person name="Zhang Y."/>
        </authorList>
    </citation>
    <scope>NUCLEOTIDE SEQUENCE [LARGE SCALE GENOMIC DNA]</scope>
    <source>
        <strain evidence="2">cv. Niubang</strain>
    </source>
</reference>
<evidence type="ECO:0000313" key="2">
    <source>
        <dbReference type="Proteomes" id="UP001055879"/>
    </source>
</evidence>
<sequence length="312" mass="34978">METTPVHSLSFSGIVSESKRIVRANYSHFVALSLFFLPLAFSIVISPTLRLSGQFFTADHLHNFPPNLHKPLIYYLLCILILAFCAIGTITYSTYHVFQGKPIKFFTSLKSLIISFFPLVSTSIVIHLLLFCISLSFLIFVGSIVMLAQNLGFVINHNSIHFMWFSAAVGVILLAILIYFQVNWSLAFVIVVAESKWGFAPLMRSSYLTKGMRSVSLSLLLYYGVFGALMVLIYTNSVLSYPRSWPTVLLTTLCSYFLMMFMLMSTASNTVLYMYCKALHGELAIEIAEQFAYINLPSDDEKVPLIVTVAAA</sequence>
<dbReference type="EMBL" id="CM042050">
    <property type="protein sequence ID" value="KAI3733683.1"/>
    <property type="molecule type" value="Genomic_DNA"/>
</dbReference>
<keyword evidence="2" id="KW-1185">Reference proteome</keyword>
<gene>
    <name evidence="1" type="ORF">L6452_13133</name>
</gene>
<organism evidence="1 2">
    <name type="scientific">Arctium lappa</name>
    <name type="common">Greater burdock</name>
    <name type="synonym">Lappa major</name>
    <dbReference type="NCBI Taxonomy" id="4217"/>
    <lineage>
        <taxon>Eukaryota</taxon>
        <taxon>Viridiplantae</taxon>
        <taxon>Streptophyta</taxon>
        <taxon>Embryophyta</taxon>
        <taxon>Tracheophyta</taxon>
        <taxon>Spermatophyta</taxon>
        <taxon>Magnoliopsida</taxon>
        <taxon>eudicotyledons</taxon>
        <taxon>Gunneridae</taxon>
        <taxon>Pentapetalae</taxon>
        <taxon>asterids</taxon>
        <taxon>campanulids</taxon>
        <taxon>Asterales</taxon>
        <taxon>Asteraceae</taxon>
        <taxon>Carduoideae</taxon>
        <taxon>Cardueae</taxon>
        <taxon>Arctiinae</taxon>
        <taxon>Arctium</taxon>
    </lineage>
</organism>
<evidence type="ECO:0000313" key="1">
    <source>
        <dbReference type="EMBL" id="KAI3733683.1"/>
    </source>
</evidence>
<protein>
    <submittedName>
        <fullName evidence="1">Uncharacterized protein</fullName>
    </submittedName>
</protein>